<sequence length="262" mass="27740">MLAHVRRASILETVRQTGSVQVAEIAGRLAVSEMTIRRDLVDLEREGHLKRLHGGAVALQGIAVDREEPSFDARLSRDRGAKERVAAAALPLVDDARTVALDVGATAFLLAQLLRARVGLHLFTNSLRIAAALSDGAQQVFVPGGRVRGTEMAIGGPDAVAAFAKLWFDVAFLGVSGLTADGLFDYSIEDTEVKRVYLGRSSRKVVLCDASKFQRMSLVRVAGFDTVDTLVTDAMPPPDIQAALDAAGVEVILAPPAASSGA</sequence>
<dbReference type="InterPro" id="IPR037171">
    <property type="entry name" value="NagB/RpiA_transferase-like"/>
</dbReference>
<dbReference type="PRINTS" id="PR00037">
    <property type="entry name" value="HTHLACR"/>
</dbReference>
<accession>A0AA42CL44</accession>
<dbReference type="InterPro" id="IPR018356">
    <property type="entry name" value="Tscrpt_reg_HTH_DeoR_CS"/>
</dbReference>
<dbReference type="SUPFAM" id="SSF100950">
    <property type="entry name" value="NagB/RpiA/CoA transferase-like"/>
    <property type="match status" value="1"/>
</dbReference>
<proteinExistence type="predicted"/>
<dbReference type="Pfam" id="PF00455">
    <property type="entry name" value="DeoRC"/>
    <property type="match status" value="1"/>
</dbReference>
<evidence type="ECO:0000313" key="6">
    <source>
        <dbReference type="EMBL" id="MCW6506935.1"/>
    </source>
</evidence>
<dbReference type="InterPro" id="IPR050313">
    <property type="entry name" value="Carb_Metab_HTH_regulators"/>
</dbReference>
<dbReference type="PANTHER" id="PTHR30363">
    <property type="entry name" value="HTH-TYPE TRANSCRIPTIONAL REGULATOR SRLR-RELATED"/>
    <property type="match status" value="1"/>
</dbReference>
<evidence type="ECO:0000256" key="2">
    <source>
        <dbReference type="ARBA" id="ARBA00023015"/>
    </source>
</evidence>
<keyword evidence="3 6" id="KW-0238">DNA-binding</keyword>
<dbReference type="RefSeq" id="WP_282583426.1">
    <property type="nucleotide sequence ID" value="NZ_JAMOIM010000001.1"/>
</dbReference>
<keyword evidence="4" id="KW-0804">Transcription</keyword>
<dbReference type="PANTHER" id="PTHR30363:SF4">
    <property type="entry name" value="GLYCEROL-3-PHOSPHATE REGULON REPRESSOR"/>
    <property type="match status" value="1"/>
</dbReference>
<evidence type="ECO:0000259" key="5">
    <source>
        <dbReference type="PROSITE" id="PS51000"/>
    </source>
</evidence>
<reference evidence="6" key="1">
    <citation type="submission" date="2022-05" db="EMBL/GenBank/DDBJ databases">
        <authorList>
            <person name="Pankratov T."/>
        </authorList>
    </citation>
    <scope>NUCLEOTIDE SEQUENCE</scope>
    <source>
        <strain evidence="6">BP6-180914</strain>
    </source>
</reference>
<dbReference type="SMART" id="SM01134">
    <property type="entry name" value="DeoRC"/>
    <property type="match status" value="1"/>
</dbReference>
<keyword evidence="7" id="KW-1185">Reference proteome</keyword>
<feature type="domain" description="HTH deoR-type" evidence="5">
    <location>
        <begin position="3"/>
        <end position="58"/>
    </location>
</feature>
<name>A0AA42CL44_9HYPH</name>
<keyword evidence="1" id="KW-0678">Repressor</keyword>
<dbReference type="InterPro" id="IPR036390">
    <property type="entry name" value="WH_DNA-bd_sf"/>
</dbReference>
<evidence type="ECO:0000256" key="4">
    <source>
        <dbReference type="ARBA" id="ARBA00023163"/>
    </source>
</evidence>
<dbReference type="EMBL" id="JAMOIM010000001">
    <property type="protein sequence ID" value="MCW6506935.1"/>
    <property type="molecule type" value="Genomic_DNA"/>
</dbReference>
<comment type="caution">
    <text evidence="6">The sequence shown here is derived from an EMBL/GenBank/DDBJ whole genome shotgun (WGS) entry which is preliminary data.</text>
</comment>
<dbReference type="Pfam" id="PF08220">
    <property type="entry name" value="HTH_DeoR"/>
    <property type="match status" value="1"/>
</dbReference>
<dbReference type="AlphaFoldDB" id="A0AA42CL44"/>
<evidence type="ECO:0000313" key="7">
    <source>
        <dbReference type="Proteomes" id="UP001165667"/>
    </source>
</evidence>
<dbReference type="PROSITE" id="PS00894">
    <property type="entry name" value="HTH_DEOR_1"/>
    <property type="match status" value="1"/>
</dbReference>
<evidence type="ECO:0000256" key="3">
    <source>
        <dbReference type="ARBA" id="ARBA00023125"/>
    </source>
</evidence>
<dbReference type="InterPro" id="IPR014036">
    <property type="entry name" value="DeoR-like_C"/>
</dbReference>
<dbReference type="SMART" id="SM00420">
    <property type="entry name" value="HTH_DEOR"/>
    <property type="match status" value="1"/>
</dbReference>
<protein>
    <submittedName>
        <fullName evidence="6">DeoR/GlpR family DNA-binding transcription regulator</fullName>
    </submittedName>
</protein>
<dbReference type="SUPFAM" id="SSF46785">
    <property type="entry name" value="Winged helix' DNA-binding domain"/>
    <property type="match status" value="1"/>
</dbReference>
<dbReference type="Proteomes" id="UP001165667">
    <property type="component" value="Unassembled WGS sequence"/>
</dbReference>
<organism evidence="6 7">
    <name type="scientific">Lichenifustis flavocetrariae</name>
    <dbReference type="NCBI Taxonomy" id="2949735"/>
    <lineage>
        <taxon>Bacteria</taxon>
        <taxon>Pseudomonadati</taxon>
        <taxon>Pseudomonadota</taxon>
        <taxon>Alphaproteobacteria</taxon>
        <taxon>Hyphomicrobiales</taxon>
        <taxon>Lichenihabitantaceae</taxon>
        <taxon>Lichenifustis</taxon>
    </lineage>
</organism>
<dbReference type="GO" id="GO:0003700">
    <property type="term" value="F:DNA-binding transcription factor activity"/>
    <property type="evidence" value="ECO:0007669"/>
    <property type="project" value="InterPro"/>
</dbReference>
<dbReference type="Gene3D" id="1.10.10.10">
    <property type="entry name" value="Winged helix-like DNA-binding domain superfamily/Winged helix DNA-binding domain"/>
    <property type="match status" value="1"/>
</dbReference>
<gene>
    <name evidence="6" type="ORF">M8523_02735</name>
</gene>
<dbReference type="InterPro" id="IPR001034">
    <property type="entry name" value="DeoR_HTH"/>
</dbReference>
<dbReference type="PROSITE" id="PS51000">
    <property type="entry name" value="HTH_DEOR_2"/>
    <property type="match status" value="1"/>
</dbReference>
<dbReference type="GO" id="GO:0003677">
    <property type="term" value="F:DNA binding"/>
    <property type="evidence" value="ECO:0007669"/>
    <property type="project" value="UniProtKB-KW"/>
</dbReference>
<keyword evidence="2" id="KW-0805">Transcription regulation</keyword>
<evidence type="ECO:0000256" key="1">
    <source>
        <dbReference type="ARBA" id="ARBA00022491"/>
    </source>
</evidence>
<dbReference type="InterPro" id="IPR036388">
    <property type="entry name" value="WH-like_DNA-bd_sf"/>
</dbReference>